<dbReference type="AlphaFoldDB" id="A0A0V1KD76"/>
<sequence>MKSNAVSAQAEEKSSILCSVAVHYHVGDADIVPSCDDRTRLSIIQSVVVSCQYPHVERVVSDFCCRLAAVSVTSVAVDVDLLSD</sequence>
<protein>
    <submittedName>
        <fullName evidence="2">Uncharacterized protein</fullName>
    </submittedName>
</protein>
<comment type="caution">
    <text evidence="2">The sequence shown here is derived from an EMBL/GenBank/DDBJ whole genome shotgun (WGS) entry which is preliminary data.</text>
</comment>
<proteinExistence type="predicted"/>
<dbReference type="EMBL" id="JYDV01000003">
    <property type="protein sequence ID" value="KRZ45158.1"/>
    <property type="molecule type" value="Genomic_DNA"/>
</dbReference>
<accession>A0A0V1KD76</accession>
<reference evidence="3 4" key="1">
    <citation type="submission" date="2015-01" db="EMBL/GenBank/DDBJ databases">
        <title>Evolution of Trichinella species and genotypes.</title>
        <authorList>
            <person name="Korhonen P.K."/>
            <person name="Edoardo P."/>
            <person name="Giuseppe L.R."/>
            <person name="Gasser R.B."/>
        </authorList>
    </citation>
    <scope>NUCLEOTIDE SEQUENCE [LARGE SCALE GENOMIC DNA]</scope>
    <source>
        <strain evidence="1">ISS13</strain>
        <strain evidence="2">ISS176</strain>
    </source>
</reference>
<dbReference type="Proteomes" id="UP000054632">
    <property type="component" value="Unassembled WGS sequence"/>
</dbReference>
<organism evidence="2 4">
    <name type="scientific">Trichinella pseudospiralis</name>
    <name type="common">Parasitic roundworm</name>
    <dbReference type="NCBI Taxonomy" id="6337"/>
    <lineage>
        <taxon>Eukaryota</taxon>
        <taxon>Metazoa</taxon>
        <taxon>Ecdysozoa</taxon>
        <taxon>Nematoda</taxon>
        <taxon>Enoplea</taxon>
        <taxon>Dorylaimia</taxon>
        <taxon>Trichinellida</taxon>
        <taxon>Trichinellidae</taxon>
        <taxon>Trichinella</taxon>
    </lineage>
</organism>
<gene>
    <name evidence="1" type="ORF">T4A_7489</name>
    <name evidence="2" type="ORF">T4C_11514</name>
</gene>
<dbReference type="EMBL" id="JYDR01000009">
    <property type="protein sequence ID" value="KRY76978.1"/>
    <property type="molecule type" value="Genomic_DNA"/>
</dbReference>
<evidence type="ECO:0000313" key="2">
    <source>
        <dbReference type="EMBL" id="KRZ45158.1"/>
    </source>
</evidence>
<evidence type="ECO:0000313" key="1">
    <source>
        <dbReference type="EMBL" id="KRY76978.1"/>
    </source>
</evidence>
<name>A0A0V1KD76_TRIPS</name>
<evidence type="ECO:0000313" key="3">
    <source>
        <dbReference type="Proteomes" id="UP000054632"/>
    </source>
</evidence>
<evidence type="ECO:0000313" key="4">
    <source>
        <dbReference type="Proteomes" id="UP000054826"/>
    </source>
</evidence>
<dbReference type="Proteomes" id="UP000054826">
    <property type="component" value="Unassembled WGS sequence"/>
</dbReference>